<gene>
    <name evidence="1" type="ORF">AUQ44_03375</name>
</gene>
<name>A0A151JH21_9VIBR</name>
<evidence type="ECO:0000313" key="1">
    <source>
        <dbReference type="EMBL" id="KYN24883.1"/>
    </source>
</evidence>
<reference evidence="2" key="1">
    <citation type="submission" date="2015-12" db="EMBL/GenBank/DDBJ databases">
        <authorList>
            <person name="Tarr C.L."/>
            <person name="Gladney L.M."/>
        </authorList>
    </citation>
    <scope>NUCLEOTIDE SEQUENCE [LARGE SCALE GENOMIC DNA]</scope>
    <source>
        <strain evidence="2">2756-81</strain>
    </source>
</reference>
<proteinExistence type="predicted"/>
<accession>A0A151JH21</accession>
<comment type="caution">
    <text evidence="1">The sequence shown here is derived from an EMBL/GenBank/DDBJ whole genome shotgun (WGS) entry which is preliminary data.</text>
</comment>
<dbReference type="AlphaFoldDB" id="A0A151JH21"/>
<evidence type="ECO:0000313" key="2">
    <source>
        <dbReference type="Proteomes" id="UP000075349"/>
    </source>
</evidence>
<dbReference type="EMBL" id="LOMK01000001">
    <property type="protein sequence ID" value="KYN24883.1"/>
    <property type="molecule type" value="Genomic_DNA"/>
</dbReference>
<organism evidence="1 2">
    <name type="scientific">Vibrio cidicii</name>
    <dbReference type="NCBI Taxonomy" id="1763883"/>
    <lineage>
        <taxon>Bacteria</taxon>
        <taxon>Pseudomonadati</taxon>
        <taxon>Pseudomonadota</taxon>
        <taxon>Gammaproteobacteria</taxon>
        <taxon>Vibrionales</taxon>
        <taxon>Vibrionaceae</taxon>
        <taxon>Vibrio</taxon>
    </lineage>
</organism>
<sequence>MNEQNTIKFYNELFISEFSVIPSVITQDEVNDCGTNQSFTDFTYEFKGISEKSETLNKVIAKCHDKFAEFLQDGLDREMRLQLESHSYEIKDLLIQALYEEEKHQKSMTFSLVDGNSDIRALTEMEKRDLTMIAVRVKQKPHLKPLYDKCEEITVKFIKYNHKVKKRKLKGKKPK</sequence>
<protein>
    <submittedName>
        <fullName evidence="1">Uncharacterized protein</fullName>
    </submittedName>
</protein>
<dbReference type="Proteomes" id="UP000075349">
    <property type="component" value="Unassembled WGS sequence"/>
</dbReference>